<dbReference type="PROSITE" id="PS00626">
    <property type="entry name" value="RCC1_2"/>
    <property type="match status" value="1"/>
</dbReference>
<evidence type="ECO:0000313" key="6">
    <source>
        <dbReference type="EMBL" id="EQC37484.1"/>
    </source>
</evidence>
<keyword evidence="7" id="KW-1185">Reference proteome</keyword>
<feature type="domain" description="SAP" evidence="5">
    <location>
        <begin position="50"/>
        <end position="84"/>
    </location>
</feature>
<evidence type="ECO:0000256" key="1">
    <source>
        <dbReference type="ARBA" id="ARBA00022737"/>
    </source>
</evidence>
<feature type="compositionally biased region" description="Acidic residues" evidence="4">
    <location>
        <begin position="208"/>
        <end position="243"/>
    </location>
</feature>
<dbReference type="EMBL" id="JH767144">
    <property type="protein sequence ID" value="EQC37484.1"/>
    <property type="molecule type" value="Genomic_DNA"/>
</dbReference>
<accession>T0QHR6</accession>
<feature type="region of interest" description="Disordered" evidence="4">
    <location>
        <begin position="170"/>
        <end position="249"/>
    </location>
</feature>
<name>T0QHR6_SAPDV</name>
<proteinExistence type="predicted"/>
<evidence type="ECO:0000256" key="3">
    <source>
        <dbReference type="SAM" id="Coils"/>
    </source>
</evidence>
<dbReference type="InterPro" id="IPR009091">
    <property type="entry name" value="RCC1/BLIP-II"/>
</dbReference>
<feature type="compositionally biased region" description="Low complexity" evidence="4">
    <location>
        <begin position="186"/>
        <end position="207"/>
    </location>
</feature>
<dbReference type="OMA" id="CAGFQRD"/>
<dbReference type="InterPro" id="IPR051210">
    <property type="entry name" value="Ub_ligase/GEF_domain"/>
</dbReference>
<dbReference type="eggNOG" id="ENOG502QSRJ">
    <property type="taxonomic scope" value="Eukaryota"/>
</dbReference>
<keyword evidence="3" id="KW-0175">Coiled coil</keyword>
<keyword evidence="1" id="KW-0677">Repeat</keyword>
<gene>
    <name evidence="6" type="ORF">SDRG_05087</name>
</gene>
<evidence type="ECO:0000259" key="5">
    <source>
        <dbReference type="SMART" id="SM00513"/>
    </source>
</evidence>
<reference evidence="6 7" key="1">
    <citation type="submission" date="2012-04" db="EMBL/GenBank/DDBJ databases">
        <title>The Genome Sequence of Saprolegnia declina VS20.</title>
        <authorList>
            <consortium name="The Broad Institute Genome Sequencing Platform"/>
            <person name="Russ C."/>
            <person name="Nusbaum C."/>
            <person name="Tyler B."/>
            <person name="van West P."/>
            <person name="Dieguez-Uribeondo J."/>
            <person name="de Bruijn I."/>
            <person name="Tripathy S."/>
            <person name="Jiang R."/>
            <person name="Young S.K."/>
            <person name="Zeng Q."/>
            <person name="Gargeya S."/>
            <person name="Fitzgerald M."/>
            <person name="Haas B."/>
            <person name="Abouelleil A."/>
            <person name="Alvarado L."/>
            <person name="Arachchi H.M."/>
            <person name="Berlin A."/>
            <person name="Chapman S.B."/>
            <person name="Goldberg J."/>
            <person name="Griggs A."/>
            <person name="Gujja S."/>
            <person name="Hansen M."/>
            <person name="Howarth C."/>
            <person name="Imamovic A."/>
            <person name="Larimer J."/>
            <person name="McCowen C."/>
            <person name="Montmayeur A."/>
            <person name="Murphy C."/>
            <person name="Neiman D."/>
            <person name="Pearson M."/>
            <person name="Priest M."/>
            <person name="Roberts A."/>
            <person name="Saif S."/>
            <person name="Shea T."/>
            <person name="Sisk P."/>
            <person name="Sykes S."/>
            <person name="Wortman J."/>
            <person name="Nusbaum C."/>
            <person name="Birren B."/>
        </authorList>
    </citation>
    <scope>NUCLEOTIDE SEQUENCE [LARGE SCALE GENOMIC DNA]</scope>
    <source>
        <strain evidence="6 7">VS20</strain>
    </source>
</reference>
<protein>
    <recommendedName>
        <fullName evidence="5">SAP domain-containing protein</fullName>
    </recommendedName>
</protein>
<feature type="repeat" description="RCC1" evidence="2">
    <location>
        <begin position="508"/>
        <end position="567"/>
    </location>
</feature>
<dbReference type="GeneID" id="19945814"/>
<dbReference type="Gene3D" id="2.130.10.30">
    <property type="entry name" value="Regulator of chromosome condensation 1/beta-lactamase-inhibitor protein II"/>
    <property type="match status" value="3"/>
</dbReference>
<dbReference type="VEuPathDB" id="FungiDB:SDRG_05087"/>
<dbReference type="PROSITE" id="PS50012">
    <property type="entry name" value="RCC1_3"/>
    <property type="match status" value="5"/>
</dbReference>
<feature type="repeat" description="RCC1" evidence="2">
    <location>
        <begin position="110"/>
        <end position="161"/>
    </location>
</feature>
<dbReference type="PRINTS" id="PR00633">
    <property type="entry name" value="RCCNDNSATION"/>
</dbReference>
<dbReference type="PANTHER" id="PTHR22870">
    <property type="entry name" value="REGULATOR OF CHROMOSOME CONDENSATION"/>
    <property type="match status" value="1"/>
</dbReference>
<dbReference type="OrthoDB" id="70707at2759"/>
<dbReference type="Pfam" id="PF00415">
    <property type="entry name" value="RCC1"/>
    <property type="match status" value="1"/>
</dbReference>
<feature type="coiled-coil region" evidence="3">
    <location>
        <begin position="77"/>
        <end position="104"/>
    </location>
</feature>
<dbReference type="STRING" id="1156394.T0QHR6"/>
<dbReference type="InterPro" id="IPR000408">
    <property type="entry name" value="Reg_chr_condens"/>
</dbReference>
<dbReference type="Pfam" id="PF25390">
    <property type="entry name" value="WD40_RLD"/>
    <property type="match status" value="1"/>
</dbReference>
<evidence type="ECO:0000313" key="7">
    <source>
        <dbReference type="Proteomes" id="UP000030762"/>
    </source>
</evidence>
<evidence type="ECO:0000256" key="2">
    <source>
        <dbReference type="PROSITE-ProRule" id="PRU00235"/>
    </source>
</evidence>
<feature type="repeat" description="RCC1" evidence="2">
    <location>
        <begin position="454"/>
        <end position="507"/>
    </location>
</feature>
<organism evidence="6 7">
    <name type="scientific">Saprolegnia diclina (strain VS20)</name>
    <dbReference type="NCBI Taxonomy" id="1156394"/>
    <lineage>
        <taxon>Eukaryota</taxon>
        <taxon>Sar</taxon>
        <taxon>Stramenopiles</taxon>
        <taxon>Oomycota</taxon>
        <taxon>Saprolegniomycetes</taxon>
        <taxon>Saprolegniales</taxon>
        <taxon>Saprolegniaceae</taxon>
        <taxon>Saprolegnia</taxon>
    </lineage>
</organism>
<sequence>MPIFGRKKVDIRVPTGKNAVNLRKLLFLTLPESSHILPGDAWDKIDFRCLSLMKVKMLRAACLARELEPKGGKRVLVERLTSSLERQRAEEDDARRDVAVKEERRINKLGGLWTCGTGTQGQLGHGDCENYDIPTQIKSTRGMHFSQVYAGFDSDITFGVTRAGDVYVWGNKSGPTGLPRPKTKKASTATPAASSTATANDENAATAENDDDDNDDEDNDDDDDDDANDDDAATDDDGDDDDASVSLRPDVIPAPVKLKSLSGEDVVAISVGRVHCAARTKNGDVFTWGQNDHCQLGHEAEHSLNEAQSRRAIIKYGLDAVEPVIWTRTVPETCVIVGIAVGTDHTLAVSDDGDILGFGSMYNSSDHSTLSRHLRKQRVTQICCGALHAAIVNANGQMYTWGSGDGGRLGHGDLAMQVTPRLVDALASDIVLHIACGCWHTVAILLVPPLLKGGFVYTWGTGRYGQLAQGGQQMVSTPGLVRDFLMQSVFMKRICAGMYHNVALSIDDEVYTWGSNVNGCLGRPLEMATNPETFSAVPGVVEGMSDFAGRPCAIACGREYTVIATKPYLGPSEEEVEAAKAIAAERQAAIQKQIDREDAKAAAARAQADAAERLRLIQYLNVHHPLCTACTVPGTCAGFQRDDVDPILCRHCLHGKGSHTLLYSERDKAVDLDGLQRVAALLDLALADEAAAEEKEDT</sequence>
<dbReference type="RefSeq" id="XP_008609004.1">
    <property type="nucleotide sequence ID" value="XM_008610782.1"/>
</dbReference>
<dbReference type="PANTHER" id="PTHR22870:SF408">
    <property type="entry name" value="OS09G0560450 PROTEIN"/>
    <property type="match status" value="1"/>
</dbReference>
<dbReference type="SMART" id="SM00513">
    <property type="entry name" value="SAP"/>
    <property type="match status" value="1"/>
</dbReference>
<dbReference type="InterPro" id="IPR003034">
    <property type="entry name" value="SAP_dom"/>
</dbReference>
<feature type="repeat" description="RCC1" evidence="2">
    <location>
        <begin position="396"/>
        <end position="447"/>
    </location>
</feature>
<dbReference type="InterPro" id="IPR058923">
    <property type="entry name" value="RCC1-like_dom"/>
</dbReference>
<dbReference type="InParanoid" id="T0QHR6"/>
<dbReference type="Proteomes" id="UP000030762">
    <property type="component" value="Unassembled WGS sequence"/>
</dbReference>
<evidence type="ECO:0000256" key="4">
    <source>
        <dbReference type="SAM" id="MobiDB-lite"/>
    </source>
</evidence>
<feature type="repeat" description="RCC1" evidence="2">
    <location>
        <begin position="283"/>
        <end position="352"/>
    </location>
</feature>
<dbReference type="SUPFAM" id="SSF50985">
    <property type="entry name" value="RCC1/BLIP-II"/>
    <property type="match status" value="2"/>
</dbReference>
<dbReference type="AlphaFoldDB" id="T0QHR6"/>